<reference evidence="2 3" key="1">
    <citation type="submission" date="2012-10" db="EMBL/GenBank/DDBJ databases">
        <title>Genome sequencing and analysis of entomopathogenic fungi Beauveria bassiana D1-5.</title>
        <authorList>
            <person name="Li Q."/>
            <person name="Wang L."/>
            <person name="Zhang Z."/>
            <person name="Wang Q."/>
            <person name="Ren J."/>
            <person name="Wang M."/>
            <person name="Xu W."/>
            <person name="Wang J."/>
            <person name="Lu Y."/>
            <person name="Du Q."/>
            <person name="Sun Z."/>
        </authorList>
    </citation>
    <scope>NUCLEOTIDE SEQUENCE [LARGE SCALE GENOMIC DNA]</scope>
    <source>
        <strain evidence="2 3">D1-5</strain>
    </source>
</reference>
<feature type="chain" id="PRO_5001995172" description="Single domain-containing protein" evidence="1">
    <location>
        <begin position="20"/>
        <end position="80"/>
    </location>
</feature>
<dbReference type="HOGENOM" id="CLU_2589373_0_0_1"/>
<evidence type="ECO:0000313" key="3">
    <source>
        <dbReference type="Proteomes" id="UP000030106"/>
    </source>
</evidence>
<dbReference type="EMBL" id="ANFO01000942">
    <property type="protein sequence ID" value="KGQ05508.1"/>
    <property type="molecule type" value="Genomic_DNA"/>
</dbReference>
<keyword evidence="1" id="KW-0732">Signal</keyword>
<evidence type="ECO:0000256" key="1">
    <source>
        <dbReference type="SAM" id="SignalP"/>
    </source>
</evidence>
<accession>A0A0A2VD82</accession>
<proteinExistence type="predicted"/>
<protein>
    <recommendedName>
        <fullName evidence="4">Single domain-containing protein</fullName>
    </recommendedName>
</protein>
<dbReference type="OrthoDB" id="6761907at2759"/>
<sequence length="80" mass="8384">MKFTAVAAAVFALAGTGFAVPADAGKCEGMTENGQWLACPMFYIPPGSPCTTIAEDKSKVWPDCCPQPSCPSVESLKKRA</sequence>
<gene>
    <name evidence="2" type="ORF">BBAD15_g9255</name>
</gene>
<comment type="caution">
    <text evidence="2">The sequence shown here is derived from an EMBL/GenBank/DDBJ whole genome shotgun (WGS) entry which is preliminary data.</text>
</comment>
<evidence type="ECO:0000313" key="2">
    <source>
        <dbReference type="EMBL" id="KGQ05508.1"/>
    </source>
</evidence>
<name>A0A0A2VD82_BEABA</name>
<dbReference type="AlphaFoldDB" id="A0A0A2VD82"/>
<dbReference type="Proteomes" id="UP000030106">
    <property type="component" value="Unassembled WGS sequence"/>
</dbReference>
<feature type="signal peptide" evidence="1">
    <location>
        <begin position="1"/>
        <end position="19"/>
    </location>
</feature>
<organism evidence="2 3">
    <name type="scientific">Beauveria bassiana D1-5</name>
    <dbReference type="NCBI Taxonomy" id="1245745"/>
    <lineage>
        <taxon>Eukaryota</taxon>
        <taxon>Fungi</taxon>
        <taxon>Dikarya</taxon>
        <taxon>Ascomycota</taxon>
        <taxon>Pezizomycotina</taxon>
        <taxon>Sordariomycetes</taxon>
        <taxon>Hypocreomycetidae</taxon>
        <taxon>Hypocreales</taxon>
        <taxon>Cordycipitaceae</taxon>
        <taxon>Beauveria</taxon>
    </lineage>
</organism>
<evidence type="ECO:0008006" key="4">
    <source>
        <dbReference type="Google" id="ProtNLM"/>
    </source>
</evidence>